<organism evidence="2 3">
    <name type="scientific">Strigomonas culicis</name>
    <dbReference type="NCBI Taxonomy" id="28005"/>
    <lineage>
        <taxon>Eukaryota</taxon>
        <taxon>Discoba</taxon>
        <taxon>Euglenozoa</taxon>
        <taxon>Kinetoplastea</taxon>
        <taxon>Metakinetoplastina</taxon>
        <taxon>Trypanosomatida</taxon>
        <taxon>Trypanosomatidae</taxon>
        <taxon>Strigomonadinae</taxon>
        <taxon>Strigomonas</taxon>
    </lineage>
</organism>
<feature type="compositionally biased region" description="Low complexity" evidence="1">
    <location>
        <begin position="48"/>
        <end position="59"/>
    </location>
</feature>
<dbReference type="Proteomes" id="UP000015354">
    <property type="component" value="Unassembled WGS sequence"/>
</dbReference>
<evidence type="ECO:0000256" key="1">
    <source>
        <dbReference type="SAM" id="MobiDB-lite"/>
    </source>
</evidence>
<gene>
    <name evidence="2" type="ORF">STCU_12276</name>
</gene>
<proteinExistence type="predicted"/>
<protein>
    <submittedName>
        <fullName evidence="2">Uncharacterized protein</fullName>
    </submittedName>
</protein>
<keyword evidence="3" id="KW-1185">Reference proteome</keyword>
<dbReference type="EMBL" id="ATMH01012440">
    <property type="protein sequence ID" value="EPY15183.1"/>
    <property type="molecule type" value="Genomic_DNA"/>
</dbReference>
<feature type="region of interest" description="Disordered" evidence="1">
    <location>
        <begin position="1"/>
        <end position="23"/>
    </location>
</feature>
<dbReference type="AlphaFoldDB" id="S9TFS9"/>
<feature type="compositionally biased region" description="Basic and acidic residues" evidence="1">
    <location>
        <begin position="70"/>
        <end position="80"/>
    </location>
</feature>
<feature type="compositionally biased region" description="Low complexity" evidence="1">
    <location>
        <begin position="229"/>
        <end position="238"/>
    </location>
</feature>
<evidence type="ECO:0000313" key="3">
    <source>
        <dbReference type="Proteomes" id="UP000015354"/>
    </source>
</evidence>
<feature type="compositionally biased region" description="Polar residues" evidence="1">
    <location>
        <begin position="255"/>
        <end position="266"/>
    </location>
</feature>
<feature type="region of interest" description="Disordered" evidence="1">
    <location>
        <begin position="44"/>
        <end position="82"/>
    </location>
</feature>
<accession>S9TFS9</accession>
<reference evidence="2 3" key="1">
    <citation type="journal article" date="2013" name="PLoS ONE">
        <title>Predicting the Proteins of Angomonas deanei, Strigomonas culicis and Their Respective Endosymbionts Reveals New Aspects of the Trypanosomatidae Family.</title>
        <authorList>
            <person name="Motta M.C."/>
            <person name="Martins A.C."/>
            <person name="de Souza S.S."/>
            <person name="Catta-Preta C.M."/>
            <person name="Silva R."/>
            <person name="Klein C.C."/>
            <person name="de Almeida L.G."/>
            <person name="de Lima Cunha O."/>
            <person name="Ciapina L.P."/>
            <person name="Brocchi M."/>
            <person name="Colabardini A.C."/>
            <person name="de Araujo Lima B."/>
            <person name="Machado C.R."/>
            <person name="de Almeida Soares C.M."/>
            <person name="Probst C.M."/>
            <person name="de Menezes C.B."/>
            <person name="Thompson C.E."/>
            <person name="Bartholomeu D.C."/>
            <person name="Gradia D.F."/>
            <person name="Pavoni D.P."/>
            <person name="Grisard E.C."/>
            <person name="Fantinatti-Garboggini F."/>
            <person name="Marchini F.K."/>
            <person name="Rodrigues-Luiz G.F."/>
            <person name="Wagner G."/>
            <person name="Goldman G.H."/>
            <person name="Fietto J.L."/>
            <person name="Elias M.C."/>
            <person name="Goldman M.H."/>
            <person name="Sagot M.F."/>
            <person name="Pereira M."/>
            <person name="Stoco P.H."/>
            <person name="de Mendonca-Neto R.P."/>
            <person name="Teixeira S.M."/>
            <person name="Maciel T.E."/>
            <person name="de Oliveira Mendes T.A."/>
            <person name="Urmenyi T.P."/>
            <person name="de Souza W."/>
            <person name="Schenkman S."/>
            <person name="de Vasconcelos A.T."/>
        </authorList>
    </citation>
    <scope>NUCLEOTIDE SEQUENCE [LARGE SCALE GENOMIC DNA]</scope>
</reference>
<comment type="caution">
    <text evidence="2">The sequence shown here is derived from an EMBL/GenBank/DDBJ whole genome shotgun (WGS) entry which is preliminary data.</text>
</comment>
<feature type="compositionally biased region" description="Acidic residues" evidence="1">
    <location>
        <begin position="177"/>
        <end position="189"/>
    </location>
</feature>
<feature type="region of interest" description="Disordered" evidence="1">
    <location>
        <begin position="229"/>
        <end position="290"/>
    </location>
</feature>
<feature type="region of interest" description="Disordered" evidence="1">
    <location>
        <begin position="147"/>
        <end position="215"/>
    </location>
</feature>
<sequence>MLNHVEGRQFRSMNGRADDHDKIPMLQLPNGVVLRATELPPADEAERGAAAAHPFPTAARVPAAPAGEDSAAREQSDRDLPYVPLATVPMSETFGDRMLSDGGDESRGTLQLLSKEASLQDALQSNASSPPPPRPEEARLRVPMWKSSTAAAAGQAGGQPDGPASRRVSMFTPADDTSPDESDASEDAAEAPTTDGENDHETSSRADNVPALSNAPLATTIPAAAISETAAGAASSAASEEHEHELTALPPVEWSDQTSRDGSSSAEEVRAVDSSANGTLNEVEGSETVEDAAQVTELGQRLGNFQEIEDTDFDF</sequence>
<evidence type="ECO:0000313" key="2">
    <source>
        <dbReference type="EMBL" id="EPY15183.1"/>
    </source>
</evidence>
<name>S9TFS9_9TRYP</name>